<dbReference type="InterPro" id="IPR009936">
    <property type="entry name" value="DUF1468"/>
</dbReference>
<feature type="domain" description="DUF1468" evidence="2">
    <location>
        <begin position="6"/>
        <end position="149"/>
    </location>
</feature>
<proteinExistence type="predicted"/>
<feature type="transmembrane region" description="Helical" evidence="1">
    <location>
        <begin position="38"/>
        <end position="56"/>
    </location>
</feature>
<dbReference type="EMBL" id="CP003155">
    <property type="protein sequence ID" value="AEV30319.1"/>
    <property type="molecule type" value="Genomic_DNA"/>
</dbReference>
<accession>G8QUL1</accession>
<feature type="transmembrane region" description="Helical" evidence="1">
    <location>
        <begin position="90"/>
        <end position="114"/>
    </location>
</feature>
<dbReference type="Pfam" id="PF07331">
    <property type="entry name" value="TctB"/>
    <property type="match status" value="1"/>
</dbReference>
<dbReference type="HOGENOM" id="CLU_110735_6_0_12"/>
<sequence length="156" mass="17566">MNVSMIMSIVVTMIGFVYTLSTFLLPNAKIGLKYEPKIFPAILGISLLVMGTLLIIQEIRENAKTTEKKPTVTFLGQEQKNILLTVANGFLYALLFERIGYVFSTILFLNIQLYVFRGRKPWKSSLVISVIFSVVAFVLFFVLMGVYLPKSPLGFV</sequence>
<evidence type="ECO:0000259" key="2">
    <source>
        <dbReference type="Pfam" id="PF07331"/>
    </source>
</evidence>
<dbReference type="AlphaFoldDB" id="G8QUL1"/>
<feature type="transmembrane region" description="Helical" evidence="1">
    <location>
        <begin position="6"/>
        <end position="26"/>
    </location>
</feature>
<dbReference type="OrthoDB" id="5870591at2"/>
<keyword evidence="1" id="KW-0812">Transmembrane</keyword>
<feature type="transmembrane region" description="Helical" evidence="1">
    <location>
        <begin position="126"/>
        <end position="148"/>
    </location>
</feature>
<dbReference type="STRING" id="158190.SpiGrapes_2558"/>
<reference evidence="3 4" key="1">
    <citation type="submission" date="2011-11" db="EMBL/GenBank/DDBJ databases">
        <title>Complete sequence of Spirochaeta sp. grapes.</title>
        <authorList>
            <consortium name="US DOE Joint Genome Institute"/>
            <person name="Lucas S."/>
            <person name="Han J."/>
            <person name="Lapidus A."/>
            <person name="Cheng J.-F."/>
            <person name="Goodwin L."/>
            <person name="Pitluck S."/>
            <person name="Peters L."/>
            <person name="Ovchinnikova G."/>
            <person name="Munk A.C."/>
            <person name="Detter J.C."/>
            <person name="Han C."/>
            <person name="Tapia R."/>
            <person name="Land M."/>
            <person name="Hauser L."/>
            <person name="Kyrpides N."/>
            <person name="Ivanova N."/>
            <person name="Pagani I."/>
            <person name="Ritalahtilisa K."/>
            <person name="Loeffler F."/>
            <person name="Woyke T."/>
        </authorList>
    </citation>
    <scope>NUCLEOTIDE SEQUENCE [LARGE SCALE GENOMIC DNA]</scope>
    <source>
        <strain evidence="4">ATCC BAA-1885 / DSM 22778 / Grapes</strain>
    </source>
</reference>
<evidence type="ECO:0000313" key="3">
    <source>
        <dbReference type="EMBL" id="AEV30319.1"/>
    </source>
</evidence>
<dbReference type="KEGG" id="sgp:SpiGrapes_2558"/>
<organism evidence="3 4">
    <name type="scientific">Sphaerochaeta pleomorpha (strain ATCC BAA-1885 / DSM 22778 / Grapes)</name>
    <dbReference type="NCBI Taxonomy" id="158190"/>
    <lineage>
        <taxon>Bacteria</taxon>
        <taxon>Pseudomonadati</taxon>
        <taxon>Spirochaetota</taxon>
        <taxon>Spirochaetia</taxon>
        <taxon>Spirochaetales</taxon>
        <taxon>Sphaerochaetaceae</taxon>
        <taxon>Sphaerochaeta</taxon>
    </lineage>
</organism>
<evidence type="ECO:0000256" key="1">
    <source>
        <dbReference type="SAM" id="Phobius"/>
    </source>
</evidence>
<keyword evidence="4" id="KW-1185">Reference proteome</keyword>
<dbReference type="Proteomes" id="UP000005632">
    <property type="component" value="Chromosome"/>
</dbReference>
<name>G8QUL1_SPHPG</name>
<keyword evidence="1" id="KW-1133">Transmembrane helix</keyword>
<evidence type="ECO:0000313" key="4">
    <source>
        <dbReference type="Proteomes" id="UP000005632"/>
    </source>
</evidence>
<gene>
    <name evidence="3" type="ordered locus">SpiGrapes_2558</name>
</gene>
<dbReference type="RefSeq" id="WP_014271159.1">
    <property type="nucleotide sequence ID" value="NC_016633.1"/>
</dbReference>
<dbReference type="eggNOG" id="ENOG50333F3">
    <property type="taxonomic scope" value="Bacteria"/>
</dbReference>
<protein>
    <recommendedName>
        <fullName evidence="2">DUF1468 domain-containing protein</fullName>
    </recommendedName>
</protein>
<keyword evidence="1" id="KW-0472">Membrane</keyword>